<feature type="domain" description="Glucosyltransferase 24 catalytic" evidence="2">
    <location>
        <begin position="567"/>
        <end position="839"/>
    </location>
</feature>
<dbReference type="Pfam" id="PF06427">
    <property type="entry name" value="UDP-g_GGTase"/>
    <property type="match status" value="1"/>
</dbReference>
<sequence length="858" mass="95770">GEEGGGEEEAVDEDLKNLISERYANSTSLIESKNWGLGSCYLNGLLADLPSLGVRSLYEQLDLANEGVREMVARGEIKEGRKSVLSKVLKKAEREGMGRRRYDSWEVEATVEEDGEGGWAVGEDVRGVFNEWKEGKGVGEVKYVPGTKVTFNGYSRDLKAQLEGSASDDQGDVVVSEMIETVWMKTSALQRKVRKGLGLKEAKNGKAADEEENKRVWDVTTEVAKYVELEGGGRERVYMEDNIETIVKSLNLVGFTSTASGLPHITSGRVSVTAILDPSTFAAQNLLPLLQFAVEHMPVDLTILYTPKPPEIADYNEHTIPLTRIYKLAGPDGSVVVDVPDKGVVTAGIRTAMNTEWSRVGGEVDADNLACKKGEDGECKEAEVVYGIRKLVINGQMFDAMGKHEDPLAMAYGGRQPAPSAGVQLVAIRDGVVVDDTVVMRNVGYFQLKVNEGGNYTIKLKPGSWGEGVYEEIEETVEIKEWGGGWVGVEGNRKEGMEKEVRGEDVVVKGGIGEEVGGIVEEEDPPTPEEPKGRIWSAMNNFIRPKKSTPLPSPTITRETNPDDSTVHVFSLATGHLYERFLKIMVLSVTSNTKRKVKFWLLENYLSPQFKKDISKLVTGIGAEVEFVSYTWPSWLRGQTDLQRTIWGFKILFLDVLFPQDLEKIIFVDADQVMRTDIGELWDEDLEGKVWAYTPFCETNEETLGFQFWREGYWKELLGDNPYHISALYVIDLVKFRANLVGDHLRATYESLSADHNSLSNLDQDLPNYISREWPIKSLDVSWLWCETWCGEQTKPKAKTVDLCASPLTKEPKLDMARRIISGELFEESWDELDQRVKRIIADSPDDSPSSTNVKEDL</sequence>
<comment type="cofactor">
    <cofactor evidence="1">
        <name>Ca(2+)</name>
        <dbReference type="ChEBI" id="CHEBI:29108"/>
    </cofactor>
</comment>
<comment type="caution">
    <text evidence="3">The sequence shown here is derived from an EMBL/GenBank/DDBJ whole genome shotgun (WGS) entry which is preliminary data.</text>
</comment>
<reference evidence="3" key="1">
    <citation type="submission" date="2022-07" db="EMBL/GenBank/DDBJ databases">
        <title>Genome analysis of Parmales, a sister group of diatoms, reveals the evolutionary specialization of diatoms from phago-mixotrophs to photoautotrophs.</title>
        <authorList>
            <person name="Ban H."/>
            <person name="Sato S."/>
            <person name="Yoshikawa S."/>
            <person name="Kazumasa Y."/>
            <person name="Nakamura Y."/>
            <person name="Ichinomiya M."/>
            <person name="Saitoh K."/>
            <person name="Sato N."/>
            <person name="Blanc-Mathieu R."/>
            <person name="Endo H."/>
            <person name="Kuwata A."/>
            <person name="Ogata H."/>
        </authorList>
    </citation>
    <scope>NUCLEOTIDE SEQUENCE</scope>
</reference>
<dbReference type="OrthoDB" id="27683at2759"/>
<proteinExistence type="predicted"/>
<dbReference type="InterPro" id="IPR009448">
    <property type="entry name" value="UDP-g_GGtrans"/>
</dbReference>
<dbReference type="PANTHER" id="PTHR11226:SF0">
    <property type="entry name" value="UDP-GLUCOSE:GLYCOPROTEIN GLUCOSYLTRANSFERASE"/>
    <property type="match status" value="1"/>
</dbReference>
<dbReference type="Pfam" id="PF18404">
    <property type="entry name" value="Glyco_transf_24"/>
    <property type="match status" value="1"/>
</dbReference>
<evidence type="ECO:0000313" key="3">
    <source>
        <dbReference type="EMBL" id="GMH66782.1"/>
    </source>
</evidence>
<dbReference type="InterPro" id="IPR040497">
    <property type="entry name" value="Glyco_transf_24"/>
</dbReference>
<dbReference type="InterPro" id="IPR029044">
    <property type="entry name" value="Nucleotide-diphossugar_trans"/>
</dbReference>
<dbReference type="EMBL" id="BRXZ01001262">
    <property type="protein sequence ID" value="GMH66782.1"/>
    <property type="molecule type" value="Genomic_DNA"/>
</dbReference>
<dbReference type="GO" id="GO:0005783">
    <property type="term" value="C:endoplasmic reticulum"/>
    <property type="evidence" value="ECO:0007669"/>
    <property type="project" value="TreeGrafter"/>
</dbReference>
<name>A0A9W7E5F6_9STRA</name>
<dbReference type="GO" id="GO:0018279">
    <property type="term" value="P:protein N-linked glycosylation via asparagine"/>
    <property type="evidence" value="ECO:0007669"/>
    <property type="project" value="TreeGrafter"/>
</dbReference>
<dbReference type="GO" id="GO:0051082">
    <property type="term" value="F:unfolded protein binding"/>
    <property type="evidence" value="ECO:0007669"/>
    <property type="project" value="TreeGrafter"/>
</dbReference>
<accession>A0A9W7E5F6</accession>
<evidence type="ECO:0000313" key="4">
    <source>
        <dbReference type="Proteomes" id="UP001165082"/>
    </source>
</evidence>
<evidence type="ECO:0000256" key="1">
    <source>
        <dbReference type="ARBA" id="ARBA00001913"/>
    </source>
</evidence>
<dbReference type="AlphaFoldDB" id="A0A9W7E5F6"/>
<feature type="non-terminal residue" evidence="3">
    <location>
        <position position="858"/>
    </location>
</feature>
<dbReference type="GO" id="GO:0003980">
    <property type="term" value="F:UDP-glucose:glycoprotein glucosyltransferase activity"/>
    <property type="evidence" value="ECO:0007669"/>
    <property type="project" value="InterPro"/>
</dbReference>
<dbReference type="Gene3D" id="3.90.550.10">
    <property type="entry name" value="Spore Coat Polysaccharide Biosynthesis Protein SpsA, Chain A"/>
    <property type="match status" value="1"/>
</dbReference>
<organism evidence="3 4">
    <name type="scientific">Triparma retinervis</name>
    <dbReference type="NCBI Taxonomy" id="2557542"/>
    <lineage>
        <taxon>Eukaryota</taxon>
        <taxon>Sar</taxon>
        <taxon>Stramenopiles</taxon>
        <taxon>Ochrophyta</taxon>
        <taxon>Bolidophyceae</taxon>
        <taxon>Parmales</taxon>
        <taxon>Triparmaceae</taxon>
        <taxon>Triparma</taxon>
    </lineage>
</organism>
<dbReference type="SUPFAM" id="SSF53448">
    <property type="entry name" value="Nucleotide-diphospho-sugar transferases"/>
    <property type="match status" value="1"/>
</dbReference>
<dbReference type="Proteomes" id="UP001165082">
    <property type="component" value="Unassembled WGS sequence"/>
</dbReference>
<protein>
    <recommendedName>
        <fullName evidence="2">Glucosyltransferase 24 catalytic domain-containing protein</fullName>
    </recommendedName>
</protein>
<dbReference type="GO" id="GO:0036503">
    <property type="term" value="P:ERAD pathway"/>
    <property type="evidence" value="ECO:0007669"/>
    <property type="project" value="TreeGrafter"/>
</dbReference>
<evidence type="ECO:0000259" key="2">
    <source>
        <dbReference type="Pfam" id="PF18404"/>
    </source>
</evidence>
<dbReference type="PANTHER" id="PTHR11226">
    <property type="entry name" value="UDP-GLUCOSE GLYCOPROTEIN:GLUCOSYLTRANSFERASE"/>
    <property type="match status" value="1"/>
</dbReference>
<keyword evidence="4" id="KW-1185">Reference proteome</keyword>
<gene>
    <name evidence="3" type="ORF">TrRE_jg1549</name>
</gene>